<evidence type="ECO:0000313" key="3">
    <source>
        <dbReference type="Proteomes" id="UP000197269"/>
    </source>
</evidence>
<evidence type="ECO:0000259" key="1">
    <source>
        <dbReference type="Pfam" id="PF12281"/>
    </source>
</evidence>
<sequence>MQQIDMMFRTIIAELQQRSFDDAWAADFPPTGRFVSVKVNNRAYWYFDEPDGAGGQKRRYVGPADDPEISARVQTFRGEKSDYKGRRKLVSVLTREAGLLAPDRFTGEIVEALAAAGLFRLRGVLVGTVAFQCYAPLLGIRLPMAAILTGDADIAQDYAISSEVADSLPPVLDLLKGIDPTFRALPHISGSARSNAFRNQAGYRVEFLTTNRGSEEYADEPAPMPALGGAAAEPLRFMDFLLRDPVRSILLHGAGISVVVPAPERYAVHKLIVAGRRLQDAGGRAKKEKDLRQAGMLFEGLQQTGGGRDLADVFREAWARGPAWKGALAEGIEAIPEEYEPAVHRIYGTIPTL</sequence>
<name>A0A246DNS0_9HYPH</name>
<comment type="caution">
    <text evidence="2">The sequence shown here is derived from an EMBL/GenBank/DDBJ whole genome shotgun (WGS) entry which is preliminary data.</text>
</comment>
<protein>
    <recommendedName>
        <fullName evidence="1">Nucleotidyltransferase-like domain-containing protein</fullName>
    </recommendedName>
</protein>
<gene>
    <name evidence="2" type="ORF">B5E41_29155</name>
</gene>
<dbReference type="InterPro" id="IPR058575">
    <property type="entry name" value="NTP_transf_8_dom"/>
</dbReference>
<dbReference type="EMBL" id="MXPU01000032">
    <property type="protein sequence ID" value="OWO89997.1"/>
    <property type="molecule type" value="Genomic_DNA"/>
</dbReference>
<dbReference type="PIRSF" id="PIRSF031854">
    <property type="entry name" value="UCP031854"/>
    <property type="match status" value="1"/>
</dbReference>
<dbReference type="Proteomes" id="UP000197269">
    <property type="component" value="Unassembled WGS sequence"/>
</dbReference>
<organism evidence="2 3">
    <name type="scientific">Rhizobium esperanzae</name>
    <dbReference type="NCBI Taxonomy" id="1967781"/>
    <lineage>
        <taxon>Bacteria</taxon>
        <taxon>Pseudomonadati</taxon>
        <taxon>Pseudomonadota</taxon>
        <taxon>Alphaproteobacteria</taxon>
        <taxon>Hyphomicrobiales</taxon>
        <taxon>Rhizobiaceae</taxon>
        <taxon>Rhizobium/Agrobacterium group</taxon>
        <taxon>Rhizobium</taxon>
    </lineage>
</organism>
<dbReference type="InterPro" id="IPR022550">
    <property type="entry name" value="NTP_transf_8"/>
</dbReference>
<dbReference type="RefSeq" id="WP_088397103.1">
    <property type="nucleotide sequence ID" value="NZ_MXPU01000032.1"/>
</dbReference>
<accession>A0A246DNS0</accession>
<proteinExistence type="predicted"/>
<feature type="domain" description="Nucleotidyltransferase-like" evidence="1">
    <location>
        <begin position="105"/>
        <end position="318"/>
    </location>
</feature>
<reference evidence="2 3" key="1">
    <citation type="submission" date="2017-03" db="EMBL/GenBank/DDBJ databases">
        <title>Genome of strain Rhizobium sp. CNPSo 668.</title>
        <authorList>
            <person name="Ribeiro R."/>
        </authorList>
    </citation>
    <scope>NUCLEOTIDE SEQUENCE [LARGE SCALE GENOMIC DNA]</scope>
    <source>
        <strain evidence="2 3">CNPSo 668</strain>
    </source>
</reference>
<dbReference type="AlphaFoldDB" id="A0A246DNS0"/>
<evidence type="ECO:0000313" key="2">
    <source>
        <dbReference type="EMBL" id="OWO89997.1"/>
    </source>
</evidence>
<dbReference type="Pfam" id="PF12281">
    <property type="entry name" value="NTP_transf_8"/>
    <property type="match status" value="1"/>
</dbReference>